<dbReference type="Proteomes" id="UP000835052">
    <property type="component" value="Unassembled WGS sequence"/>
</dbReference>
<protein>
    <submittedName>
        <fullName evidence="1">Uncharacterized protein</fullName>
    </submittedName>
</protein>
<accession>A0A8S1HKB7</accession>
<evidence type="ECO:0000313" key="2">
    <source>
        <dbReference type="Proteomes" id="UP000835052"/>
    </source>
</evidence>
<sequence length="152" mass="16932">MGRLLRLSDKYSTPITVDQHQKPVENVPMADFRPFYEGVVKEIPQKGNSLTGVLREGLIQGRRTALAYDHITLKTRHPVRSGKLSNVESRRFGSRQPHVAGFFFLAPPIRQTILGPSDNNTTGRLPGKRLADFGSLTGKLDSTYILLLYSIG</sequence>
<keyword evidence="2" id="KW-1185">Reference proteome</keyword>
<organism evidence="1 2">
    <name type="scientific">Caenorhabditis auriculariae</name>
    <dbReference type="NCBI Taxonomy" id="2777116"/>
    <lineage>
        <taxon>Eukaryota</taxon>
        <taxon>Metazoa</taxon>
        <taxon>Ecdysozoa</taxon>
        <taxon>Nematoda</taxon>
        <taxon>Chromadorea</taxon>
        <taxon>Rhabditida</taxon>
        <taxon>Rhabditina</taxon>
        <taxon>Rhabditomorpha</taxon>
        <taxon>Rhabditoidea</taxon>
        <taxon>Rhabditidae</taxon>
        <taxon>Peloderinae</taxon>
        <taxon>Caenorhabditis</taxon>
    </lineage>
</organism>
<reference evidence="1" key="1">
    <citation type="submission" date="2020-10" db="EMBL/GenBank/DDBJ databases">
        <authorList>
            <person name="Kikuchi T."/>
        </authorList>
    </citation>
    <scope>NUCLEOTIDE SEQUENCE</scope>
    <source>
        <strain evidence="1">NKZ352</strain>
    </source>
</reference>
<evidence type="ECO:0000313" key="1">
    <source>
        <dbReference type="EMBL" id="CAD6194888.1"/>
    </source>
</evidence>
<proteinExistence type="predicted"/>
<dbReference type="AlphaFoldDB" id="A0A8S1HKB7"/>
<name>A0A8S1HKB7_9PELO</name>
<comment type="caution">
    <text evidence="1">The sequence shown here is derived from an EMBL/GenBank/DDBJ whole genome shotgun (WGS) entry which is preliminary data.</text>
</comment>
<dbReference type="EMBL" id="CAJGYM010000048">
    <property type="protein sequence ID" value="CAD6194888.1"/>
    <property type="molecule type" value="Genomic_DNA"/>
</dbReference>
<gene>
    <name evidence="1" type="ORF">CAUJ_LOCUS10807</name>
</gene>